<dbReference type="InterPro" id="IPR003595">
    <property type="entry name" value="Tyr_Pase_cat"/>
</dbReference>
<evidence type="ECO:0000256" key="1">
    <source>
        <dbReference type="ARBA" id="ARBA00004167"/>
    </source>
</evidence>
<dbReference type="PANTHER" id="PTHR19134:SF562">
    <property type="entry name" value="PROTEIN-TYROSINE-PHOSPHATASE"/>
    <property type="match status" value="1"/>
</dbReference>
<dbReference type="InterPro" id="IPR000387">
    <property type="entry name" value="Tyr_Pase_dom"/>
</dbReference>
<evidence type="ECO:0000256" key="9">
    <source>
        <dbReference type="SAM" id="MobiDB-lite"/>
    </source>
</evidence>
<dbReference type="FunFam" id="3.90.190.10:FF:000102">
    <property type="entry name" value="Receptor-type tyrosine-protein phosphatase"/>
    <property type="match status" value="1"/>
</dbReference>
<comment type="catalytic activity">
    <reaction evidence="8">
        <text>O-phospho-L-tyrosyl-[protein] + H2O = L-tyrosyl-[protein] + phosphate</text>
        <dbReference type="Rhea" id="RHEA:10684"/>
        <dbReference type="Rhea" id="RHEA-COMP:10136"/>
        <dbReference type="Rhea" id="RHEA-COMP:20101"/>
        <dbReference type="ChEBI" id="CHEBI:15377"/>
        <dbReference type="ChEBI" id="CHEBI:43474"/>
        <dbReference type="ChEBI" id="CHEBI:46858"/>
        <dbReference type="ChEBI" id="CHEBI:61978"/>
        <dbReference type="EC" id="3.1.3.48"/>
    </reaction>
</comment>
<keyword evidence="5" id="KW-0378">Hydrolase</keyword>
<gene>
    <name evidence="14" type="primary">LOC107274051</name>
</gene>
<keyword evidence="6" id="KW-0904">Protein phosphatase</keyword>
<accession>A0AAJ7RU03</accession>
<dbReference type="Proteomes" id="UP000694920">
    <property type="component" value="Unplaced"/>
</dbReference>
<sequence>MITGPTSATAIVVQGVSENVAKFSIKRQTAYNWIDISNLALHGAETYSVRAYVLRRYNDPLDDTPYQNLTFNTNATAPPAVRNFEIVEISIKRKIVLVRWDEPSPPTNGKIISYTIGFMERGDKLVSSVNVTAEERCDLWPRLLCANISGDTNSFTQIGIYANNEGVVTRGDLSKSWIPRNWSAQPPEAPPMVEAVSEKFGKVSLTWSHPWKTYDRIKKFHIIIKTLSTNLTKDWITLDTSTEIDHPIVKYSRDYNCTLELNPSTSYEIGVTAITNRNVTGYTNMTEVNSTFSVYLKGNLETIPHDIDSTIGLRIPDVVNATRDTRTYILVRSQQSCKPNSVLPEHLKRDVTLDSSEAIWLAAVLPSNMKSFIVGDNKTYDGEFNCALQPKTYYKIILIVKSYDGQIANEPIIMESLPISIGEVPSSFNKSWLILIPLLAIFIVIIYLYREKAKAFFQRQDDMPLTEKLNDVNHENQSITLANVEKPSPRLASENSEPSSLGNSPVMDPRRSHLPPESEYSSMVKVKNFEDYVKQAIATGLLDKQYEMFPRGQTKPWTYGEEPQNKAKNRYKNLLAYDETRVILQKLPDDPYSDYINASYIQGFNKERAYIATQGPKQNTIIDFWRMIWQEKALVICMVANILENGKTKCEQYWPNIGKKKQFGDFLVANVKYNVFADYTFRTFQVTYQEETRKIEHLHYTSWPDHGVPLYTHGIVAFLKKLLATSPGVGPIVTHCSAGVGRTGTIILCHICLHRAAAEGVVDVLAETKKIRNQRANMVGNKQQYLMAHLVIAECLLAFTTHIPCNDSLPEGIREMKQYLRIQRQRLEDIAWQDEALQPSSLRKALPFQNWSKTRYPEEATDNYKRIYLTRYPPSDENSDYIAAIYVDGVKVQNQYIAAQLPLPSTVSDFWRMIAEFKIELIVQLQPVDPEDPTCCEIVPEDGKFHPTPYLEVNTHDIIDSEYFTTRKLLLADKSKDKEMKQQVTILSCKSWKPGRHKELPHPVALISLWQAAERIPRGDGPVVSLCHDGVTGCGLYLALSFLMERMAVERECDVCLAIRAVRRSKREFVQTIRNLQRFCTWVTVASSMEIFIGFFQIWLINKHLKILLYSGAH</sequence>
<dbReference type="EC" id="3.1.3.48" evidence="3"/>
<dbReference type="Gene3D" id="2.60.40.10">
    <property type="entry name" value="Immunoglobulins"/>
    <property type="match status" value="2"/>
</dbReference>
<keyword evidence="10" id="KW-0812">Transmembrane</keyword>
<proteinExistence type="inferred from homology"/>
<dbReference type="Gene3D" id="3.90.190.10">
    <property type="entry name" value="Protein tyrosine phosphatase superfamily"/>
    <property type="match status" value="2"/>
</dbReference>
<feature type="transmembrane region" description="Helical" evidence="10">
    <location>
        <begin position="1079"/>
        <end position="1101"/>
    </location>
</feature>
<dbReference type="InterPro" id="IPR000242">
    <property type="entry name" value="PTP_cat"/>
</dbReference>
<dbReference type="SMART" id="SM00404">
    <property type="entry name" value="PTPc_motif"/>
    <property type="match status" value="2"/>
</dbReference>
<feature type="domain" description="Tyrosine-protein phosphatase" evidence="11">
    <location>
        <begin position="542"/>
        <end position="795"/>
    </location>
</feature>
<protein>
    <recommendedName>
        <fullName evidence="3">protein-tyrosine-phosphatase</fullName>
        <ecNumber evidence="3">3.1.3.48</ecNumber>
    </recommendedName>
</protein>
<evidence type="ECO:0000256" key="7">
    <source>
        <dbReference type="ARBA" id="ARBA00023136"/>
    </source>
</evidence>
<evidence type="ECO:0000259" key="12">
    <source>
        <dbReference type="PROSITE" id="PS50056"/>
    </source>
</evidence>
<dbReference type="GO" id="GO:0004725">
    <property type="term" value="F:protein tyrosine phosphatase activity"/>
    <property type="evidence" value="ECO:0007669"/>
    <property type="project" value="UniProtKB-EC"/>
</dbReference>
<dbReference type="SMART" id="SM00060">
    <property type="entry name" value="FN3"/>
    <property type="match status" value="2"/>
</dbReference>
<feature type="region of interest" description="Disordered" evidence="9">
    <location>
        <begin position="480"/>
        <end position="518"/>
    </location>
</feature>
<dbReference type="AlphaFoldDB" id="A0AAJ7RU03"/>
<evidence type="ECO:0000256" key="5">
    <source>
        <dbReference type="ARBA" id="ARBA00022801"/>
    </source>
</evidence>
<organism evidence="13 14">
    <name type="scientific">Cephus cinctus</name>
    <name type="common">Wheat stem sawfly</name>
    <dbReference type="NCBI Taxonomy" id="211228"/>
    <lineage>
        <taxon>Eukaryota</taxon>
        <taxon>Metazoa</taxon>
        <taxon>Ecdysozoa</taxon>
        <taxon>Arthropoda</taxon>
        <taxon>Hexapoda</taxon>
        <taxon>Insecta</taxon>
        <taxon>Pterygota</taxon>
        <taxon>Neoptera</taxon>
        <taxon>Endopterygota</taxon>
        <taxon>Hymenoptera</taxon>
        <taxon>Cephoidea</taxon>
        <taxon>Cephidae</taxon>
        <taxon>Cephus</taxon>
    </lineage>
</organism>
<dbReference type="CDD" id="cd00063">
    <property type="entry name" value="FN3"/>
    <property type="match status" value="1"/>
</dbReference>
<keyword evidence="7 10" id="KW-0472">Membrane</keyword>
<feature type="domain" description="Tyrosine-protein phosphatase" evidence="11">
    <location>
        <begin position="820"/>
        <end position="1072"/>
    </location>
</feature>
<evidence type="ECO:0000256" key="2">
    <source>
        <dbReference type="ARBA" id="ARBA00009580"/>
    </source>
</evidence>
<name>A0AAJ7RU03_CEPCN</name>
<dbReference type="PROSITE" id="PS50055">
    <property type="entry name" value="TYR_PHOSPHATASE_PTP"/>
    <property type="match status" value="2"/>
</dbReference>
<evidence type="ECO:0000259" key="11">
    <source>
        <dbReference type="PROSITE" id="PS50055"/>
    </source>
</evidence>
<dbReference type="InterPro" id="IPR013783">
    <property type="entry name" value="Ig-like_fold"/>
</dbReference>
<dbReference type="InterPro" id="IPR029021">
    <property type="entry name" value="Prot-tyrosine_phosphatase-like"/>
</dbReference>
<comment type="similarity">
    <text evidence="2">Belongs to the protein-tyrosine phosphatase family.</text>
</comment>
<dbReference type="SUPFAM" id="SSF52799">
    <property type="entry name" value="(Phosphotyrosine protein) phosphatases II"/>
    <property type="match status" value="2"/>
</dbReference>
<evidence type="ECO:0000256" key="3">
    <source>
        <dbReference type="ARBA" id="ARBA00013064"/>
    </source>
</evidence>
<evidence type="ECO:0000313" key="14">
    <source>
        <dbReference type="RefSeq" id="XP_024947097.1"/>
    </source>
</evidence>
<evidence type="ECO:0000256" key="8">
    <source>
        <dbReference type="ARBA" id="ARBA00051722"/>
    </source>
</evidence>
<dbReference type="CDD" id="cd00047">
    <property type="entry name" value="PTPc"/>
    <property type="match status" value="2"/>
</dbReference>
<keyword evidence="10" id="KW-1133">Transmembrane helix</keyword>
<keyword evidence="13" id="KW-1185">Reference proteome</keyword>
<dbReference type="PRINTS" id="PR00700">
    <property type="entry name" value="PRTYPHPHTASE"/>
</dbReference>
<keyword evidence="4" id="KW-0732">Signal</keyword>
<dbReference type="Pfam" id="PF00102">
    <property type="entry name" value="Y_phosphatase"/>
    <property type="match status" value="2"/>
</dbReference>
<dbReference type="RefSeq" id="XP_024947097.1">
    <property type="nucleotide sequence ID" value="XM_025091329.1"/>
</dbReference>
<feature type="compositionally biased region" description="Polar residues" evidence="9">
    <location>
        <begin position="493"/>
        <end position="503"/>
    </location>
</feature>
<dbReference type="InterPro" id="IPR003961">
    <property type="entry name" value="FN3_dom"/>
</dbReference>
<comment type="subcellular location">
    <subcellularLocation>
        <location evidence="1">Membrane</location>
        <topology evidence="1">Single-pass membrane protein</topology>
    </subcellularLocation>
</comment>
<feature type="transmembrane region" description="Helical" evidence="10">
    <location>
        <begin position="431"/>
        <end position="449"/>
    </location>
</feature>
<dbReference type="SMART" id="SM00194">
    <property type="entry name" value="PTPc"/>
    <property type="match status" value="2"/>
</dbReference>
<dbReference type="GeneID" id="107274051"/>
<evidence type="ECO:0000256" key="6">
    <source>
        <dbReference type="ARBA" id="ARBA00022912"/>
    </source>
</evidence>
<dbReference type="PANTHER" id="PTHR19134">
    <property type="entry name" value="RECEPTOR-TYPE TYROSINE-PROTEIN PHOSPHATASE"/>
    <property type="match status" value="1"/>
</dbReference>
<dbReference type="SUPFAM" id="SSF49265">
    <property type="entry name" value="Fibronectin type III"/>
    <property type="match status" value="2"/>
</dbReference>
<evidence type="ECO:0000256" key="4">
    <source>
        <dbReference type="ARBA" id="ARBA00022729"/>
    </source>
</evidence>
<reference evidence="14" key="1">
    <citation type="submission" date="2025-08" db="UniProtKB">
        <authorList>
            <consortium name="RefSeq"/>
        </authorList>
    </citation>
    <scope>IDENTIFICATION</scope>
</reference>
<dbReference type="GO" id="GO:0008045">
    <property type="term" value="P:motor neuron axon guidance"/>
    <property type="evidence" value="ECO:0007669"/>
    <property type="project" value="TreeGrafter"/>
</dbReference>
<evidence type="ECO:0000313" key="13">
    <source>
        <dbReference type="Proteomes" id="UP000694920"/>
    </source>
</evidence>
<dbReference type="InterPro" id="IPR036116">
    <property type="entry name" value="FN3_sf"/>
</dbReference>
<dbReference type="GO" id="GO:0016020">
    <property type="term" value="C:membrane"/>
    <property type="evidence" value="ECO:0007669"/>
    <property type="project" value="UniProtKB-SubCell"/>
</dbReference>
<feature type="domain" description="Tyrosine specific protein phosphatases" evidence="12">
    <location>
        <begin position="716"/>
        <end position="786"/>
    </location>
</feature>
<dbReference type="InterPro" id="IPR050348">
    <property type="entry name" value="Protein-Tyr_Phosphatase"/>
</dbReference>
<dbReference type="PROSITE" id="PS50056">
    <property type="entry name" value="TYR_PHOSPHATASE_2"/>
    <property type="match status" value="1"/>
</dbReference>
<evidence type="ECO:0000256" key="10">
    <source>
        <dbReference type="SAM" id="Phobius"/>
    </source>
</evidence>
<keyword evidence="14" id="KW-0675">Receptor</keyword>